<dbReference type="GO" id="GO:0045595">
    <property type="term" value="P:regulation of cell differentiation"/>
    <property type="evidence" value="ECO:0007669"/>
    <property type="project" value="UniProtKB-ARBA"/>
</dbReference>
<dbReference type="InterPro" id="IPR050758">
    <property type="entry name" value="Znf_C2H2-type"/>
</dbReference>
<proteinExistence type="predicted"/>
<dbReference type="InterPro" id="IPR036236">
    <property type="entry name" value="Znf_C2H2_sf"/>
</dbReference>
<dbReference type="Pfam" id="PF13912">
    <property type="entry name" value="zf-C2H2_6"/>
    <property type="match status" value="1"/>
</dbReference>
<evidence type="ECO:0000256" key="6">
    <source>
        <dbReference type="PROSITE-ProRule" id="PRU00042"/>
    </source>
</evidence>
<feature type="domain" description="C2H2-type" evidence="8">
    <location>
        <begin position="634"/>
        <end position="661"/>
    </location>
</feature>
<feature type="domain" description="C2H2-type" evidence="8">
    <location>
        <begin position="568"/>
        <end position="595"/>
    </location>
</feature>
<evidence type="ECO:0000256" key="2">
    <source>
        <dbReference type="ARBA" id="ARBA00022737"/>
    </source>
</evidence>
<dbReference type="InterPro" id="IPR006600">
    <property type="entry name" value="HTH_CenpB_DNA-bd_dom"/>
</dbReference>
<evidence type="ECO:0000256" key="5">
    <source>
        <dbReference type="ARBA" id="ARBA00023125"/>
    </source>
</evidence>
<dbReference type="InterPro" id="IPR013087">
    <property type="entry name" value="Znf_C2H2_type"/>
</dbReference>
<evidence type="ECO:0000259" key="8">
    <source>
        <dbReference type="PROSITE" id="PS50157"/>
    </source>
</evidence>
<accession>A0AAD9NAK3</accession>
<dbReference type="Proteomes" id="UP001208570">
    <property type="component" value="Unassembled WGS sequence"/>
</dbReference>
<dbReference type="PROSITE" id="PS50157">
    <property type="entry name" value="ZINC_FINGER_C2H2_2"/>
    <property type="match status" value="9"/>
</dbReference>
<dbReference type="FunFam" id="3.30.160.60:FF:000303">
    <property type="entry name" value="Zinc finger protein 41"/>
    <property type="match status" value="1"/>
</dbReference>
<dbReference type="GO" id="GO:0000122">
    <property type="term" value="P:negative regulation of transcription by RNA polymerase II"/>
    <property type="evidence" value="ECO:0007669"/>
    <property type="project" value="UniProtKB-ARBA"/>
</dbReference>
<dbReference type="Gene3D" id="1.10.10.60">
    <property type="entry name" value="Homeodomain-like"/>
    <property type="match status" value="2"/>
</dbReference>
<feature type="compositionally biased region" description="Basic and acidic residues" evidence="7">
    <location>
        <begin position="23"/>
        <end position="42"/>
    </location>
</feature>
<dbReference type="Pfam" id="PF03221">
    <property type="entry name" value="HTH_Tnp_Tc5"/>
    <property type="match status" value="1"/>
</dbReference>
<feature type="domain" description="C2H2-type" evidence="8">
    <location>
        <begin position="774"/>
        <end position="801"/>
    </location>
</feature>
<dbReference type="Pfam" id="PF00096">
    <property type="entry name" value="zf-C2H2"/>
    <property type="match status" value="7"/>
</dbReference>
<keyword evidence="2" id="KW-0677">Repeat</keyword>
<feature type="domain" description="C2H2-type" evidence="8">
    <location>
        <begin position="746"/>
        <end position="773"/>
    </location>
</feature>
<dbReference type="FunFam" id="3.30.160.60:FF:000912">
    <property type="entry name" value="Zinc finger protein 660"/>
    <property type="match status" value="1"/>
</dbReference>
<feature type="compositionally biased region" description="Basic and acidic residues" evidence="7">
    <location>
        <begin position="604"/>
        <end position="624"/>
    </location>
</feature>
<evidence type="ECO:0000313" key="11">
    <source>
        <dbReference type="Proteomes" id="UP001208570"/>
    </source>
</evidence>
<dbReference type="PROSITE" id="PS51253">
    <property type="entry name" value="HTH_CENPB"/>
    <property type="match status" value="1"/>
</dbReference>
<dbReference type="GO" id="GO:0008270">
    <property type="term" value="F:zinc ion binding"/>
    <property type="evidence" value="ECO:0007669"/>
    <property type="project" value="UniProtKB-KW"/>
</dbReference>
<dbReference type="SUPFAM" id="SSF57667">
    <property type="entry name" value="beta-beta-alpha zinc fingers"/>
    <property type="match status" value="5"/>
</dbReference>
<dbReference type="InterPro" id="IPR009057">
    <property type="entry name" value="Homeodomain-like_sf"/>
</dbReference>
<feature type="domain" description="C2H2-type" evidence="8">
    <location>
        <begin position="690"/>
        <end position="717"/>
    </location>
</feature>
<feature type="region of interest" description="Disordered" evidence="7">
    <location>
        <begin position="1"/>
        <end position="42"/>
    </location>
</feature>
<feature type="domain" description="HTH CENPB-type" evidence="9">
    <location>
        <begin position="158"/>
        <end position="229"/>
    </location>
</feature>
<feature type="domain" description="C2H2-type" evidence="8">
    <location>
        <begin position="422"/>
        <end position="449"/>
    </location>
</feature>
<keyword evidence="5" id="KW-0238">DNA-binding</keyword>
<feature type="domain" description="C2H2-type" evidence="8">
    <location>
        <begin position="802"/>
        <end position="829"/>
    </location>
</feature>
<evidence type="ECO:0000259" key="9">
    <source>
        <dbReference type="PROSITE" id="PS51253"/>
    </source>
</evidence>
<dbReference type="FunFam" id="3.30.160.60:FF:002343">
    <property type="entry name" value="Zinc finger protein 33A"/>
    <property type="match status" value="1"/>
</dbReference>
<keyword evidence="4" id="KW-0862">Zinc</keyword>
<dbReference type="PANTHER" id="PTHR23234">
    <property type="entry name" value="ZNF44 PROTEIN"/>
    <property type="match status" value="1"/>
</dbReference>
<feature type="region of interest" description="Disordered" evidence="7">
    <location>
        <begin position="596"/>
        <end position="628"/>
    </location>
</feature>
<dbReference type="FunFam" id="3.30.160.60:FF:000624">
    <property type="entry name" value="zinc finger protein 697"/>
    <property type="match status" value="1"/>
</dbReference>
<keyword evidence="3 6" id="KW-0863">Zinc-finger</keyword>
<dbReference type="EMBL" id="JAODUP010000088">
    <property type="protein sequence ID" value="KAK2162985.1"/>
    <property type="molecule type" value="Genomic_DNA"/>
</dbReference>
<dbReference type="FunFam" id="3.30.160.60:FF:000557">
    <property type="entry name" value="zinc finger and SCAN domain-containing protein 29"/>
    <property type="match status" value="1"/>
</dbReference>
<evidence type="ECO:0000256" key="3">
    <source>
        <dbReference type="ARBA" id="ARBA00022771"/>
    </source>
</evidence>
<dbReference type="SUPFAM" id="SSF46689">
    <property type="entry name" value="Homeodomain-like"/>
    <property type="match status" value="1"/>
</dbReference>
<protein>
    <submittedName>
        <fullName evidence="10">Uncharacterized protein</fullName>
    </submittedName>
</protein>
<feature type="compositionally biased region" description="Polar residues" evidence="7">
    <location>
        <begin position="1"/>
        <end position="18"/>
    </location>
</feature>
<dbReference type="Gene3D" id="3.30.160.60">
    <property type="entry name" value="Classic Zinc Finger"/>
    <property type="match status" value="7"/>
</dbReference>
<feature type="region of interest" description="Disordered" evidence="7">
    <location>
        <begin position="392"/>
        <end position="419"/>
    </location>
</feature>
<evidence type="ECO:0000313" key="10">
    <source>
        <dbReference type="EMBL" id="KAK2162985.1"/>
    </source>
</evidence>
<comment type="caution">
    <text evidence="10">The sequence shown here is derived from an EMBL/GenBank/DDBJ whole genome shotgun (WGS) entry which is preliminary data.</text>
</comment>
<dbReference type="PANTHER" id="PTHR23234:SF10">
    <property type="entry name" value="RIKEN CDNA 6720489N17 GENE-RELATED"/>
    <property type="match status" value="1"/>
</dbReference>
<evidence type="ECO:0000256" key="4">
    <source>
        <dbReference type="ARBA" id="ARBA00022833"/>
    </source>
</evidence>
<feature type="domain" description="C2H2-type" evidence="8">
    <location>
        <begin position="662"/>
        <end position="689"/>
    </location>
</feature>
<keyword evidence="11" id="KW-1185">Reference proteome</keyword>
<dbReference type="Pfam" id="PF13894">
    <property type="entry name" value="zf-C2H2_4"/>
    <property type="match status" value="1"/>
</dbReference>
<gene>
    <name evidence="10" type="ORF">LSH36_88g06003</name>
</gene>
<evidence type="ECO:0000256" key="7">
    <source>
        <dbReference type="SAM" id="MobiDB-lite"/>
    </source>
</evidence>
<dbReference type="PROSITE" id="PS00028">
    <property type="entry name" value="ZINC_FINGER_C2H2_1"/>
    <property type="match status" value="9"/>
</dbReference>
<feature type="domain" description="C2H2-type" evidence="8">
    <location>
        <begin position="718"/>
        <end position="745"/>
    </location>
</feature>
<dbReference type="GO" id="GO:1990837">
    <property type="term" value="F:sequence-specific double-stranded DNA binding"/>
    <property type="evidence" value="ECO:0007669"/>
    <property type="project" value="UniProtKB-ARBA"/>
</dbReference>
<organism evidence="10 11">
    <name type="scientific">Paralvinella palmiformis</name>
    <dbReference type="NCBI Taxonomy" id="53620"/>
    <lineage>
        <taxon>Eukaryota</taxon>
        <taxon>Metazoa</taxon>
        <taxon>Spiralia</taxon>
        <taxon>Lophotrochozoa</taxon>
        <taxon>Annelida</taxon>
        <taxon>Polychaeta</taxon>
        <taxon>Sedentaria</taxon>
        <taxon>Canalipalpata</taxon>
        <taxon>Terebellida</taxon>
        <taxon>Terebelliformia</taxon>
        <taxon>Alvinellidae</taxon>
        <taxon>Paralvinella</taxon>
    </lineage>
</organism>
<keyword evidence="1" id="KW-0479">Metal-binding</keyword>
<dbReference type="SMART" id="SM00674">
    <property type="entry name" value="CENPB"/>
    <property type="match status" value="1"/>
</dbReference>
<sequence length="834" mass="94596">MNSEIFLDNSETMTSSSDIWKPVTDDLTEHSSESSLTDGDKSVLELDSTVEHPLQDKSEELESEADDSVVDEARCNEEINSHLPIVKKKVKTSRCRYRLSYGRKKEICLYKVQHPTASLTHITKFFSKKWSIHVGRPTICNTLVHSQKWLSVPVDCHDMLRIMPPKYVKLDSALYRWYVEAEKKYGLPTNDILIAKAKELGEKLKIKDLSYSNGWLYGFKRRHGILNASAQTSSTRSVAKWQSTFNVGPKMIPAEERCNMNSTNTSLDMANLPKNVSFTDACQGLLKVISYLEGHHHIGGDYVPLLWQIFQQICNHVQDDLFNAKYGHSPLGKDDFQMLSDSSREVANENIDTEEQFRETNVDGISEIKAEQLDPGYEKAMSNTCVNQVTIPSSQEELGDETNSNSSNESNMLTHVSTGRSHSCSKCGQQFGMLTELLKHMTNHAVKTTLAQQSVTKCRETEDLQEPIKCLWNASIQKISDIEQQVSCLNKSGKAGHISNSVMIKDVNTSKTFANNMPNDDLPGSVVSGLTLNSAQKGCISEMDHQANNNTEDKKELELYQIVHRKIYNCDICGREFDDYRDYRRHLRHHSNSIASDITPNCEEESHLSEVDQEGNTDKEDGSDRGQISEGKKYTCDICGRDFNNYRNYRRHVHLHSGSNPFRCSMCDKDFPNGSALKKHSTVHTGEKPYVCTICGKGLTQSTGLAMHMRLHTGERPYKCTLCDKDFSQSQHLKEHMHLHTGERRYKCTICGKDFAQTPSLKEHMRIHTGEKPYHCTACGKSFLRSGELTKHIRVHTGEKPYKCHICGKCFTQKGNMSKHRLTHEKETVRVKNV</sequence>
<reference evidence="10" key="1">
    <citation type="journal article" date="2023" name="Mol. Biol. Evol.">
        <title>Third-Generation Sequencing Reveals the Adaptive Role of the Epigenome in Three Deep-Sea Polychaetes.</title>
        <authorList>
            <person name="Perez M."/>
            <person name="Aroh O."/>
            <person name="Sun Y."/>
            <person name="Lan Y."/>
            <person name="Juniper S.K."/>
            <person name="Young C.R."/>
            <person name="Angers B."/>
            <person name="Qian P.Y."/>
        </authorList>
    </citation>
    <scope>NUCLEOTIDE SEQUENCE</scope>
    <source>
        <strain evidence="10">P08H-3</strain>
    </source>
</reference>
<dbReference type="AlphaFoldDB" id="A0AAD9NAK3"/>
<name>A0AAD9NAK3_9ANNE</name>
<evidence type="ECO:0000256" key="1">
    <source>
        <dbReference type="ARBA" id="ARBA00022723"/>
    </source>
</evidence>
<dbReference type="SMART" id="SM00355">
    <property type="entry name" value="ZnF_C2H2"/>
    <property type="match status" value="9"/>
</dbReference>